<gene>
    <name evidence="1" type="ORF">CP520_03080</name>
</gene>
<protein>
    <submittedName>
        <fullName evidence="1">Transcriptional regulator</fullName>
    </submittedName>
</protein>
<keyword evidence="2" id="KW-1185">Reference proteome</keyword>
<name>A0A291ISN1_9MOLU</name>
<dbReference type="InterPro" id="IPR002577">
    <property type="entry name" value="HTH_HxlR"/>
</dbReference>
<proteinExistence type="predicted"/>
<dbReference type="Gene3D" id="1.10.10.10">
    <property type="entry name" value="Winged helix-like DNA-binding domain superfamily/Winged helix DNA-binding domain"/>
    <property type="match status" value="1"/>
</dbReference>
<dbReference type="RefSeq" id="WP_096862985.1">
    <property type="nucleotide sequence ID" value="NZ_CP023668.1"/>
</dbReference>
<dbReference type="InterPro" id="IPR036388">
    <property type="entry name" value="WH-like_DNA-bd_sf"/>
</dbReference>
<dbReference type="PANTHER" id="PTHR33204">
    <property type="entry name" value="TRANSCRIPTIONAL REGULATOR, MARR FAMILY"/>
    <property type="match status" value="1"/>
</dbReference>
<dbReference type="EMBL" id="CP023668">
    <property type="protein sequence ID" value="ATG97697.1"/>
    <property type="molecule type" value="Genomic_DNA"/>
</dbReference>
<dbReference type="PROSITE" id="PS51118">
    <property type="entry name" value="HTH_HXLR"/>
    <property type="match status" value="1"/>
</dbReference>
<dbReference type="KEGG" id="mlac:CP520_03080"/>
<evidence type="ECO:0000313" key="1">
    <source>
        <dbReference type="EMBL" id="ATG97697.1"/>
    </source>
</evidence>
<dbReference type="SUPFAM" id="SSF46785">
    <property type="entry name" value="Winged helix' DNA-binding domain"/>
    <property type="match status" value="1"/>
</dbReference>
<accession>A0A291ISN1</accession>
<reference evidence="1 2" key="1">
    <citation type="submission" date="2017-09" db="EMBL/GenBank/DDBJ databases">
        <title>SPAdes assembly of the Mesoplasma lactucae genome.</title>
        <authorList>
            <person name="Knight T.F."/>
            <person name="Rubinstein R."/>
            <person name="Citino T."/>
        </authorList>
    </citation>
    <scope>NUCLEOTIDE SEQUENCE [LARGE SCALE GENOMIC DNA]</scope>
    <source>
        <strain evidence="1 2">831-C4</strain>
    </source>
</reference>
<dbReference type="Proteomes" id="UP000232227">
    <property type="component" value="Chromosome"/>
</dbReference>
<sequence>MQKYARSNDEFCPVAKTLEMIGTPWKVMIVYRLLNGKLRFNEFKKEIPNISEKMLSCSLKDLEKDKIIIRTEYHDGPIRVEYELSTEGKQLKPLIDEMINFGNRYTNCKKN</sequence>
<dbReference type="OrthoDB" id="8231503at2"/>
<organism evidence="1 2">
    <name type="scientific">Mesoplasma lactucae ATCC 49193</name>
    <dbReference type="NCBI Taxonomy" id="81460"/>
    <lineage>
        <taxon>Bacteria</taxon>
        <taxon>Bacillati</taxon>
        <taxon>Mycoplasmatota</taxon>
        <taxon>Mollicutes</taxon>
        <taxon>Entomoplasmatales</taxon>
        <taxon>Entomoplasmataceae</taxon>
        <taxon>Mesoplasma</taxon>
    </lineage>
</organism>
<dbReference type="Pfam" id="PF01638">
    <property type="entry name" value="HxlR"/>
    <property type="match status" value="1"/>
</dbReference>
<dbReference type="InterPro" id="IPR036390">
    <property type="entry name" value="WH_DNA-bd_sf"/>
</dbReference>
<evidence type="ECO:0000313" key="2">
    <source>
        <dbReference type="Proteomes" id="UP000232227"/>
    </source>
</evidence>
<dbReference type="AlphaFoldDB" id="A0A291ISN1"/>
<dbReference type="PANTHER" id="PTHR33204:SF37">
    <property type="entry name" value="HTH-TYPE TRANSCRIPTIONAL REGULATOR YODB"/>
    <property type="match status" value="1"/>
</dbReference>